<feature type="binding site" evidence="6">
    <location>
        <position position="345"/>
    </location>
    <ligand>
        <name>S-adenosyl-L-methionine</name>
        <dbReference type="ChEBI" id="CHEBI:59789"/>
    </ligand>
</feature>
<dbReference type="InterPro" id="IPR012340">
    <property type="entry name" value="NA-bd_OB-fold"/>
</dbReference>
<evidence type="ECO:0000313" key="8">
    <source>
        <dbReference type="Proteomes" id="UP001243420"/>
    </source>
</evidence>
<dbReference type="SUPFAM" id="SSF53335">
    <property type="entry name" value="S-adenosyl-L-methionine-dependent methyltransferases"/>
    <property type="match status" value="1"/>
</dbReference>
<feature type="binding site" evidence="6">
    <location>
        <position position="250"/>
    </location>
    <ligand>
        <name>S-adenosyl-L-methionine</name>
        <dbReference type="ChEBI" id="CHEBI:59789"/>
    </ligand>
</feature>
<feature type="binding site" evidence="6">
    <location>
        <position position="297"/>
    </location>
    <ligand>
        <name>S-adenosyl-L-methionine</name>
        <dbReference type="ChEBI" id="CHEBI:59789"/>
    </ligand>
</feature>
<dbReference type="PROSITE" id="PS51687">
    <property type="entry name" value="SAM_MT_RNA_M5U"/>
    <property type="match status" value="1"/>
</dbReference>
<dbReference type="PANTHER" id="PTHR11061">
    <property type="entry name" value="RNA M5U METHYLTRANSFERASE"/>
    <property type="match status" value="1"/>
</dbReference>
<comment type="similarity">
    <text evidence="6">Belongs to the class I-like SAM-binding methyltransferase superfamily. RNA M5U methyltransferase family.</text>
</comment>
<protein>
    <submittedName>
        <fullName evidence="7">Class I SAM-dependent RNA methyltransferase</fullName>
    </submittedName>
</protein>
<organism evidence="7 8">
    <name type="scientific">Jannaschia ovalis</name>
    <dbReference type="NCBI Taxonomy" id="3038773"/>
    <lineage>
        <taxon>Bacteria</taxon>
        <taxon>Pseudomonadati</taxon>
        <taxon>Pseudomonadota</taxon>
        <taxon>Alphaproteobacteria</taxon>
        <taxon>Rhodobacterales</taxon>
        <taxon>Roseobacteraceae</taxon>
        <taxon>Jannaschia</taxon>
    </lineage>
</organism>
<dbReference type="Gene3D" id="3.40.50.150">
    <property type="entry name" value="Vaccinia Virus protein VP39"/>
    <property type="match status" value="1"/>
</dbReference>
<keyword evidence="3 6" id="KW-0808">Transferase</keyword>
<proteinExistence type="inferred from homology"/>
<accession>A0ABY8LAS8</accession>
<dbReference type="Gene3D" id="2.40.50.140">
    <property type="entry name" value="Nucleic acid-binding proteins"/>
    <property type="match status" value="1"/>
</dbReference>
<dbReference type="GO" id="GO:0008168">
    <property type="term" value="F:methyltransferase activity"/>
    <property type="evidence" value="ECO:0007669"/>
    <property type="project" value="UniProtKB-KW"/>
</dbReference>
<keyword evidence="1" id="KW-0479">Metal-binding</keyword>
<keyword evidence="4 6" id="KW-0949">S-adenosyl-L-methionine</keyword>
<evidence type="ECO:0000313" key="7">
    <source>
        <dbReference type="EMBL" id="WGH77385.1"/>
    </source>
</evidence>
<dbReference type="InterPro" id="IPR029063">
    <property type="entry name" value="SAM-dependent_MTases_sf"/>
</dbReference>
<evidence type="ECO:0000256" key="3">
    <source>
        <dbReference type="ARBA" id="ARBA00022679"/>
    </source>
</evidence>
<dbReference type="Proteomes" id="UP001243420">
    <property type="component" value="Chromosome"/>
</dbReference>
<evidence type="ECO:0000256" key="1">
    <source>
        <dbReference type="ARBA" id="ARBA00022485"/>
    </source>
</evidence>
<dbReference type="RefSeq" id="WP_279963959.1">
    <property type="nucleotide sequence ID" value="NZ_CP122537.1"/>
</dbReference>
<sequence length="414" mass="42365">MSPPSDAEDATLTVARLSLLGDGVTEGPAGPVYVPRSLPGEVVTGAIAGDRIAAPKIVTPSPDRVAAPCPHFRRCGGCRLMHAADGFVAAWKAERVRGALARAGLAAEVGAPVTSPPGSRRRAVLAGRKTKKGAQLGFHVAGGTEIVAIPDCRLLRPEIMAALPHLEAITRIAAPRGAEIALHVTQGPAGLDLAITGAKPFDREAMLALAPLGAEFARITWNGETALQQSPPYQLFGGVRVVPPPGAFLQATAEGEAALVAAVTAAVAGAGRIVDLFAGCGTFSFPAAAIAPVQAVEGEAPQVAALAAGARHAPGLKAVDAVRRDLFRAPLTSDELAGFDTAVIDPPRAGAAAQVAEIAASTLRRVAFVSCDPGTFARDAATLVAAGFAMGPVMVVDQFRWSPHVELFARFDRG</sequence>
<keyword evidence="5" id="KW-0411">Iron-sulfur</keyword>
<keyword evidence="8" id="KW-1185">Reference proteome</keyword>
<keyword evidence="1" id="KW-0408">Iron</keyword>
<name>A0ABY8LAS8_9RHOB</name>
<dbReference type="GO" id="GO:0032259">
    <property type="term" value="P:methylation"/>
    <property type="evidence" value="ECO:0007669"/>
    <property type="project" value="UniProtKB-KW"/>
</dbReference>
<evidence type="ECO:0000256" key="6">
    <source>
        <dbReference type="PROSITE-ProRule" id="PRU01024"/>
    </source>
</evidence>
<evidence type="ECO:0000256" key="4">
    <source>
        <dbReference type="ARBA" id="ARBA00022691"/>
    </source>
</evidence>
<feature type="active site" description="Nucleophile" evidence="6">
    <location>
        <position position="371"/>
    </location>
</feature>
<feature type="binding site" evidence="6">
    <location>
        <position position="277"/>
    </location>
    <ligand>
        <name>S-adenosyl-L-methionine</name>
        <dbReference type="ChEBI" id="CHEBI:59789"/>
    </ligand>
</feature>
<reference evidence="7 8" key="1">
    <citation type="submission" date="2023-04" db="EMBL/GenBank/DDBJ databases">
        <title>Jannaschia ovalis sp. nov., a marine bacterium isolated from sea tidal flat.</title>
        <authorList>
            <person name="Kwon D.Y."/>
            <person name="Kim J.-J."/>
        </authorList>
    </citation>
    <scope>NUCLEOTIDE SEQUENCE [LARGE SCALE GENOMIC DNA]</scope>
    <source>
        <strain evidence="7 8">GRR-S6-38</strain>
    </source>
</reference>
<dbReference type="InterPro" id="IPR010280">
    <property type="entry name" value="U5_MeTrfase_fam"/>
</dbReference>
<evidence type="ECO:0000256" key="5">
    <source>
        <dbReference type="ARBA" id="ARBA00023014"/>
    </source>
</evidence>
<evidence type="ECO:0000256" key="2">
    <source>
        <dbReference type="ARBA" id="ARBA00022603"/>
    </source>
</evidence>
<dbReference type="EMBL" id="CP122537">
    <property type="protein sequence ID" value="WGH77385.1"/>
    <property type="molecule type" value="Genomic_DNA"/>
</dbReference>
<dbReference type="Pfam" id="PF05958">
    <property type="entry name" value="tRNA_U5-meth_tr"/>
    <property type="match status" value="1"/>
</dbReference>
<dbReference type="PANTHER" id="PTHR11061:SF49">
    <property type="entry name" value="23S RRNA (URACIL(1939)-C(5))-METHYLTRANSFERASE RLMD"/>
    <property type="match status" value="1"/>
</dbReference>
<gene>
    <name evidence="7" type="ORF">P8627_10020</name>
</gene>
<keyword evidence="2 6" id="KW-0489">Methyltransferase</keyword>
<keyword evidence="1" id="KW-0004">4Fe-4S</keyword>
<dbReference type="Gene3D" id="2.40.50.1070">
    <property type="match status" value="1"/>
</dbReference>